<proteinExistence type="predicted"/>
<dbReference type="Proteomes" id="UP000007875">
    <property type="component" value="Unassembled WGS sequence"/>
</dbReference>
<dbReference type="Ensembl" id="ENSCSAVT00000005330.1">
    <property type="protein sequence ID" value="ENSCSAVP00000005259.1"/>
    <property type="gene ID" value="ENSCSAVG00000003132.1"/>
</dbReference>
<reference evidence="1" key="2">
    <citation type="submission" date="2025-08" db="UniProtKB">
        <authorList>
            <consortium name="Ensembl"/>
        </authorList>
    </citation>
    <scope>IDENTIFICATION</scope>
</reference>
<protein>
    <submittedName>
        <fullName evidence="1">Uncharacterized protein</fullName>
    </submittedName>
</protein>
<evidence type="ECO:0000313" key="2">
    <source>
        <dbReference type="Proteomes" id="UP000007875"/>
    </source>
</evidence>
<reference evidence="2" key="1">
    <citation type="submission" date="2003-08" db="EMBL/GenBank/DDBJ databases">
        <authorList>
            <person name="Birren B."/>
            <person name="Nusbaum C."/>
            <person name="Abebe A."/>
            <person name="Abouelleil A."/>
            <person name="Adekoya E."/>
            <person name="Ait-zahra M."/>
            <person name="Allen N."/>
            <person name="Allen T."/>
            <person name="An P."/>
            <person name="Anderson M."/>
            <person name="Anderson S."/>
            <person name="Arachchi H."/>
            <person name="Armbruster J."/>
            <person name="Bachantsang P."/>
            <person name="Baldwin J."/>
            <person name="Barry A."/>
            <person name="Bayul T."/>
            <person name="Blitshsteyn B."/>
            <person name="Bloom T."/>
            <person name="Blye J."/>
            <person name="Boguslavskiy L."/>
            <person name="Borowsky M."/>
            <person name="Boukhgalter B."/>
            <person name="Brunache A."/>
            <person name="Butler J."/>
            <person name="Calixte N."/>
            <person name="Calvo S."/>
            <person name="Camarata J."/>
            <person name="Campo K."/>
            <person name="Chang J."/>
            <person name="Cheshatsang Y."/>
            <person name="Citroen M."/>
            <person name="Collymore A."/>
            <person name="Considine T."/>
            <person name="Cook A."/>
            <person name="Cooke P."/>
            <person name="Corum B."/>
            <person name="Cuomo C."/>
            <person name="David R."/>
            <person name="Dawoe T."/>
            <person name="Degray S."/>
            <person name="Dodge S."/>
            <person name="Dooley K."/>
            <person name="Dorje P."/>
            <person name="Dorjee K."/>
            <person name="Dorris L."/>
            <person name="Duffey N."/>
            <person name="Dupes A."/>
            <person name="Elkins T."/>
            <person name="Engels R."/>
            <person name="Erickson J."/>
            <person name="Farina A."/>
            <person name="Faro S."/>
            <person name="Ferreira P."/>
            <person name="Fischer H."/>
            <person name="Fitzgerald M."/>
            <person name="Foley K."/>
            <person name="Gage D."/>
            <person name="Galagan J."/>
            <person name="Gearin G."/>
            <person name="Gnerre S."/>
            <person name="Gnirke A."/>
            <person name="Goyette A."/>
            <person name="Graham J."/>
            <person name="Grandbois E."/>
            <person name="Gyaltsen K."/>
            <person name="Hafez N."/>
            <person name="Hagopian D."/>
            <person name="Hagos B."/>
            <person name="Hall J."/>
            <person name="Hatcher B."/>
            <person name="Heller A."/>
            <person name="Higgins H."/>
            <person name="Honan T."/>
            <person name="Horn A."/>
            <person name="Houde N."/>
            <person name="Hughes L."/>
            <person name="Hulme W."/>
            <person name="Husby E."/>
            <person name="Iliev I."/>
            <person name="Jaffe D."/>
            <person name="Jones C."/>
            <person name="Kamal M."/>
            <person name="Kamat A."/>
            <person name="Kamvysselis M."/>
            <person name="Karlsson E."/>
            <person name="Kells C."/>
            <person name="Kieu A."/>
            <person name="Kisner P."/>
            <person name="Kodira C."/>
            <person name="Kulbokas E."/>
            <person name="Labutti K."/>
            <person name="Lama D."/>
            <person name="Landers T."/>
            <person name="Leger J."/>
            <person name="Levine S."/>
            <person name="Lewis D."/>
            <person name="Lewis T."/>
            <person name="Lindblad-toh K."/>
            <person name="Liu X."/>
            <person name="Lokyitsang T."/>
            <person name="Lokyitsang Y."/>
            <person name="Lucien O."/>
            <person name="Lui A."/>
            <person name="Ma L.J."/>
            <person name="Mabbitt R."/>
            <person name="Macdonald J."/>
            <person name="Maclean C."/>
            <person name="Major J."/>
            <person name="Manning J."/>
            <person name="Marabella R."/>
            <person name="Maru K."/>
            <person name="Matthews C."/>
            <person name="Mauceli E."/>
            <person name="Mccarthy M."/>
            <person name="Mcdonough S."/>
            <person name="Mcghee T."/>
            <person name="Meldrim J."/>
            <person name="Meneus L."/>
            <person name="Mesirov J."/>
            <person name="Mihalev A."/>
            <person name="Mihova T."/>
            <person name="Mikkelsen T."/>
            <person name="Mlenga V."/>
            <person name="Moru K."/>
            <person name="Mozes J."/>
            <person name="Mulrain L."/>
            <person name="Munson G."/>
            <person name="Naylor J."/>
            <person name="Newes C."/>
            <person name="Nguyen C."/>
            <person name="Nguyen N."/>
            <person name="Nguyen T."/>
            <person name="Nicol R."/>
            <person name="Nielsen C."/>
            <person name="Nizzari M."/>
            <person name="Norbu C."/>
            <person name="Norbu N."/>
            <person name="O'donnell P."/>
            <person name="Okoawo O."/>
            <person name="O'leary S."/>
            <person name="Omotosho B."/>
            <person name="O'neill K."/>
            <person name="Osman S."/>
            <person name="Parker S."/>
            <person name="Perrin D."/>
            <person name="Phunkhang P."/>
            <person name="Piqani B."/>
            <person name="Purcell S."/>
            <person name="Rachupka T."/>
            <person name="Ramasamy U."/>
            <person name="Rameau R."/>
            <person name="Ray V."/>
            <person name="Raymond C."/>
            <person name="Retta R."/>
            <person name="Richardson S."/>
            <person name="Rise C."/>
            <person name="Rodriguez J."/>
            <person name="Rogers J."/>
            <person name="Rogov P."/>
            <person name="Rutman M."/>
            <person name="Schupbach R."/>
            <person name="Seaman C."/>
            <person name="Settipalli S."/>
            <person name="Sharpe T."/>
            <person name="Sheridan J."/>
            <person name="Sherpa N."/>
            <person name="Shi J."/>
            <person name="Smirnov S."/>
            <person name="Smith C."/>
            <person name="Sougnez C."/>
            <person name="Spencer B."/>
            <person name="Stalker J."/>
            <person name="Stange-thomann N."/>
            <person name="Stavropoulos S."/>
            <person name="Stetson K."/>
            <person name="Stone C."/>
            <person name="Stone S."/>
            <person name="Stubbs M."/>
            <person name="Talamas J."/>
            <person name="Tchuinga P."/>
            <person name="Tenzing P."/>
            <person name="Tesfaye S."/>
            <person name="Theodore J."/>
            <person name="Thoulutsang Y."/>
            <person name="Topham K."/>
            <person name="Towey S."/>
            <person name="Tsamla T."/>
            <person name="Tsomo N."/>
            <person name="Vallee D."/>
            <person name="Vassiliev H."/>
            <person name="Venkataraman V."/>
            <person name="Vinson J."/>
            <person name="Vo A."/>
            <person name="Wade C."/>
            <person name="Wang S."/>
            <person name="Wangchuk T."/>
            <person name="Wangdi T."/>
            <person name="Whittaker C."/>
            <person name="Wilkinson J."/>
            <person name="Wu Y."/>
            <person name="Wyman D."/>
            <person name="Yadav S."/>
            <person name="Yang S."/>
            <person name="Yang X."/>
            <person name="Yeager S."/>
            <person name="Yee E."/>
            <person name="Young G."/>
            <person name="Zainoun J."/>
            <person name="Zembeck L."/>
            <person name="Zimmer A."/>
            <person name="Zody M."/>
            <person name="Lander E."/>
        </authorList>
    </citation>
    <scope>NUCLEOTIDE SEQUENCE [LARGE SCALE GENOMIC DNA]</scope>
</reference>
<reference evidence="1" key="3">
    <citation type="submission" date="2025-09" db="UniProtKB">
        <authorList>
            <consortium name="Ensembl"/>
        </authorList>
    </citation>
    <scope>IDENTIFICATION</scope>
</reference>
<name>H2YIW0_CIOSA</name>
<organism evidence="1 2">
    <name type="scientific">Ciona savignyi</name>
    <name type="common">Pacific transparent sea squirt</name>
    <dbReference type="NCBI Taxonomy" id="51511"/>
    <lineage>
        <taxon>Eukaryota</taxon>
        <taxon>Metazoa</taxon>
        <taxon>Chordata</taxon>
        <taxon>Tunicata</taxon>
        <taxon>Ascidiacea</taxon>
        <taxon>Phlebobranchia</taxon>
        <taxon>Cionidae</taxon>
        <taxon>Ciona</taxon>
    </lineage>
</organism>
<evidence type="ECO:0000313" key="1">
    <source>
        <dbReference type="Ensembl" id="ENSCSAVP00000005259.1"/>
    </source>
</evidence>
<dbReference type="HOGENOM" id="CLU_3055554_0_0_1"/>
<sequence length="54" mass="5964">MSGIGDTAFTVTPCSAFQIYKPNSTGQRKMNFQNVSGESVYGRNRSVGRESNMR</sequence>
<dbReference type="InParanoid" id="H2YIW0"/>
<accession>H2YIW0</accession>
<dbReference type="AlphaFoldDB" id="H2YIW0"/>
<keyword evidence="2" id="KW-1185">Reference proteome</keyword>